<dbReference type="EMBL" id="QGTT01000007">
    <property type="protein sequence ID" value="PWW12977.1"/>
    <property type="molecule type" value="Genomic_DNA"/>
</dbReference>
<dbReference type="Proteomes" id="UP000246964">
    <property type="component" value="Unassembled WGS sequence"/>
</dbReference>
<comment type="caution">
    <text evidence="2">The sequence shown here is derived from an EMBL/GenBank/DDBJ whole genome shotgun (WGS) entry which is preliminary data.</text>
</comment>
<protein>
    <recommendedName>
        <fullName evidence="4">Adhesin</fullName>
    </recommendedName>
</protein>
<name>A0A317Q9D8_9GAMM</name>
<evidence type="ECO:0008006" key="4">
    <source>
        <dbReference type="Google" id="ProtNLM"/>
    </source>
</evidence>
<keyword evidence="3" id="KW-1185">Reference proteome</keyword>
<sequence length="217" mass="22870">MKKQQVVWNFATGLIALVTLASMPFQAAATTKQQKTMSAEYQVTSSTKLSLDSGVGEIKFVATTGDTLSVTLTAKADSDKMWNDGDLEAVQLTANQDGDRLVLSVPEQDNVKLDWVIQLPKIASVDADLGVGTIGGEMWTTDINLDVGVGEVDLELRGDLAIITSDIGIGDSQVKGVAEVENNRFLMTASSKGRGAGTAVVSINLGVGDSNVKVSTY</sequence>
<reference evidence="2 3" key="1">
    <citation type="submission" date="2018-05" db="EMBL/GenBank/DDBJ databases">
        <title>Freshwater and sediment microbial communities from various areas in North America, analyzing microbe dynamics in response to fracking.</title>
        <authorList>
            <person name="Lamendella R."/>
        </authorList>
    </citation>
    <scope>NUCLEOTIDE SEQUENCE [LARGE SCALE GENOMIC DNA]</scope>
    <source>
        <strain evidence="2 3">125B1</strain>
    </source>
</reference>
<accession>A0A317Q9D8</accession>
<evidence type="ECO:0000256" key="1">
    <source>
        <dbReference type="SAM" id="SignalP"/>
    </source>
</evidence>
<evidence type="ECO:0000313" key="3">
    <source>
        <dbReference type="Proteomes" id="UP000246964"/>
    </source>
</evidence>
<keyword evidence="1" id="KW-0732">Signal</keyword>
<organism evidence="2 3">
    <name type="scientific">Pseudidiomarina maritima</name>
    <dbReference type="NCBI Taxonomy" id="519453"/>
    <lineage>
        <taxon>Bacteria</taxon>
        <taxon>Pseudomonadati</taxon>
        <taxon>Pseudomonadota</taxon>
        <taxon>Gammaproteobacteria</taxon>
        <taxon>Alteromonadales</taxon>
        <taxon>Idiomarinaceae</taxon>
        <taxon>Pseudidiomarina</taxon>
    </lineage>
</organism>
<evidence type="ECO:0000313" key="2">
    <source>
        <dbReference type="EMBL" id="PWW12977.1"/>
    </source>
</evidence>
<proteinExistence type="predicted"/>
<feature type="chain" id="PRO_5016460721" description="Adhesin" evidence="1">
    <location>
        <begin position="28"/>
        <end position="217"/>
    </location>
</feature>
<dbReference type="AlphaFoldDB" id="A0A317Q9D8"/>
<dbReference type="RefSeq" id="WP_110075925.1">
    <property type="nucleotide sequence ID" value="NZ_QGTT01000007.1"/>
</dbReference>
<dbReference type="OrthoDB" id="6239971at2"/>
<feature type="signal peptide" evidence="1">
    <location>
        <begin position="1"/>
        <end position="27"/>
    </location>
</feature>
<gene>
    <name evidence="2" type="ORF">DET45_1076</name>
</gene>